<protein>
    <submittedName>
        <fullName evidence="2">Uncharacterized protein</fullName>
    </submittedName>
</protein>
<feature type="chain" id="PRO_5013031943" evidence="1">
    <location>
        <begin position="20"/>
        <end position="265"/>
    </location>
</feature>
<dbReference type="AlphaFoldDB" id="A0A240E519"/>
<dbReference type="RefSeq" id="WP_097077612.1">
    <property type="nucleotide sequence ID" value="NZ_BAABHT010000020.1"/>
</dbReference>
<sequence length="265" mass="29250">MKKLLLSLTLGLYLPSVDAAELAPETTATAPLSANLTLASQYVSRGFQQTWGKPALQGGLDYSHPSGVFAGTWASTVSDHFIRDATVEWDVYTGYYHDLGNLSLGVTAAYYYYPGAKTTAETGHTRFNYGEIIPEIGYGPLTVKYAVTYTRDYFGNNANTLGTDTPQHSRGSAYLDVNWDQPITEDWSVNAHYGQQRIKNFSAANFQDISVAVNKELPHNFTASLIYSKAWDKDNYYKTYSNGNPNARVSNPIDATATLSITKNF</sequence>
<proteinExistence type="predicted"/>
<name>A0A240E519_9GAMM</name>
<feature type="signal peptide" evidence="1">
    <location>
        <begin position="1"/>
        <end position="19"/>
    </location>
</feature>
<evidence type="ECO:0000313" key="3">
    <source>
        <dbReference type="Proteomes" id="UP000219042"/>
    </source>
</evidence>
<dbReference type="Proteomes" id="UP000219042">
    <property type="component" value="Unassembled WGS sequence"/>
</dbReference>
<gene>
    <name evidence="2" type="ORF">SAMN05421731_101335</name>
</gene>
<dbReference type="NCBIfam" id="TIGR02001">
    <property type="entry name" value="gcw_chp"/>
    <property type="match status" value="1"/>
</dbReference>
<evidence type="ECO:0000256" key="1">
    <source>
        <dbReference type="SAM" id="SignalP"/>
    </source>
</evidence>
<organism evidence="2 3">
    <name type="scientific">Acinetobacter puyangensis</name>
    <dbReference type="NCBI Taxonomy" id="1096779"/>
    <lineage>
        <taxon>Bacteria</taxon>
        <taxon>Pseudomonadati</taxon>
        <taxon>Pseudomonadota</taxon>
        <taxon>Gammaproteobacteria</taxon>
        <taxon>Moraxellales</taxon>
        <taxon>Moraxellaceae</taxon>
        <taxon>Acinetobacter</taxon>
    </lineage>
</organism>
<accession>A0A240E519</accession>
<reference evidence="3" key="1">
    <citation type="submission" date="2016-09" db="EMBL/GenBank/DDBJ databases">
        <authorList>
            <person name="Varghese N."/>
            <person name="Submissions S."/>
        </authorList>
    </citation>
    <scope>NUCLEOTIDE SEQUENCE [LARGE SCALE GENOMIC DNA]</scope>
    <source>
        <strain evidence="3">ANC 4466</strain>
    </source>
</reference>
<dbReference type="InterPro" id="IPR010239">
    <property type="entry name" value="CHP02001"/>
</dbReference>
<keyword evidence="1" id="KW-0732">Signal</keyword>
<dbReference type="Pfam" id="PF09694">
    <property type="entry name" value="Gcw_chp"/>
    <property type="match status" value="1"/>
</dbReference>
<keyword evidence="3" id="KW-1185">Reference proteome</keyword>
<evidence type="ECO:0000313" key="2">
    <source>
        <dbReference type="EMBL" id="SNX43299.1"/>
    </source>
</evidence>
<dbReference type="EMBL" id="OANT01000001">
    <property type="protein sequence ID" value="SNX43299.1"/>
    <property type="molecule type" value="Genomic_DNA"/>
</dbReference>
<dbReference type="OrthoDB" id="9793561at2"/>